<dbReference type="Pfam" id="PF00328">
    <property type="entry name" value="His_Phos_2"/>
    <property type="match status" value="1"/>
</dbReference>
<dbReference type="SUPFAM" id="SSF53254">
    <property type="entry name" value="Phosphoglycerate mutase-like"/>
    <property type="match status" value="2"/>
</dbReference>
<dbReference type="SUPFAM" id="SSF143113">
    <property type="entry name" value="NAP-like"/>
    <property type="match status" value="1"/>
</dbReference>
<dbReference type="AlphaFoldDB" id="A0AAV2HNC8"/>
<dbReference type="InterPro" id="IPR033379">
    <property type="entry name" value="Acid_Pase_AS"/>
</dbReference>
<keyword evidence="2" id="KW-0378">Hydrolase</keyword>
<evidence type="ECO:0000313" key="8">
    <source>
        <dbReference type="Proteomes" id="UP001497497"/>
    </source>
</evidence>
<dbReference type="GO" id="GO:0016791">
    <property type="term" value="F:phosphatase activity"/>
    <property type="evidence" value="ECO:0007669"/>
    <property type="project" value="TreeGrafter"/>
</dbReference>
<proteinExistence type="inferred from homology"/>
<keyword evidence="8" id="KW-1185">Reference proteome</keyword>
<reference evidence="7 8" key="1">
    <citation type="submission" date="2024-04" db="EMBL/GenBank/DDBJ databases">
        <authorList>
            <consortium name="Genoscope - CEA"/>
            <person name="William W."/>
        </authorList>
    </citation>
    <scope>NUCLEOTIDE SEQUENCE [LARGE SCALE GENOMIC DNA]</scope>
</reference>
<accession>A0AAV2HNC8</accession>
<gene>
    <name evidence="7" type="ORF">GSLYS_00007791001</name>
</gene>
<organism evidence="7 8">
    <name type="scientific">Lymnaea stagnalis</name>
    <name type="common">Great pond snail</name>
    <name type="synonym">Helix stagnalis</name>
    <dbReference type="NCBI Taxonomy" id="6523"/>
    <lineage>
        <taxon>Eukaryota</taxon>
        <taxon>Metazoa</taxon>
        <taxon>Spiralia</taxon>
        <taxon>Lophotrochozoa</taxon>
        <taxon>Mollusca</taxon>
        <taxon>Gastropoda</taxon>
        <taxon>Heterobranchia</taxon>
        <taxon>Euthyneura</taxon>
        <taxon>Panpulmonata</taxon>
        <taxon>Hygrophila</taxon>
        <taxon>Lymnaeoidea</taxon>
        <taxon>Lymnaeidae</taxon>
        <taxon>Lymnaea</taxon>
    </lineage>
</organism>
<feature type="region of interest" description="Disordered" evidence="6">
    <location>
        <begin position="703"/>
        <end position="724"/>
    </location>
</feature>
<dbReference type="CDD" id="cd07061">
    <property type="entry name" value="HP_HAP_like"/>
    <property type="match status" value="2"/>
</dbReference>
<comment type="similarity">
    <text evidence="1">Belongs to the histidine acid phosphatase family.</text>
</comment>
<dbReference type="PANTHER" id="PTHR11567">
    <property type="entry name" value="ACID PHOSPHATASE-RELATED"/>
    <property type="match status" value="1"/>
</dbReference>
<dbReference type="GO" id="GO:0006334">
    <property type="term" value="P:nucleosome assembly"/>
    <property type="evidence" value="ECO:0007669"/>
    <property type="project" value="InterPro"/>
</dbReference>
<name>A0AAV2HNC8_LYMST</name>
<dbReference type="Proteomes" id="UP001497497">
    <property type="component" value="Unassembled WGS sequence"/>
</dbReference>
<feature type="region of interest" description="Disordered" evidence="6">
    <location>
        <begin position="432"/>
        <end position="454"/>
    </location>
</feature>
<dbReference type="PROSITE" id="PS00778">
    <property type="entry name" value="HIS_ACID_PHOSPHAT_2"/>
    <property type="match status" value="1"/>
</dbReference>
<evidence type="ECO:0000256" key="3">
    <source>
        <dbReference type="ARBA" id="ARBA00036311"/>
    </source>
</evidence>
<sequence length="724" mass="84100">MKRVMKHSGALALSGGTFAYWYHRKYNNLTLLAESPKCEDDIVYSDSDESTKGRASVPLDCAPDGTLFLQLKQVQVMFRHGARTPLHTVPKIEEAEYDPQFLIREHQHTNVPYVRVSSVTGKQLEWSDYELKLMNKKLRGGACCGALTSYGKDQVYLLGKDLRTCYKERLSLTDYSPCEVSVISSNIMRTVESARCVLAGLFGKENLLEYVARAKLPIKVSVASDDYNFLIPDTNNCAVLKKMNHSAMLHSDFIPNMKRDRIEVEDRINAPRDELLEHVKEEQHLIDQQLAIYQVTGRQHIVPMLNDFREMYQYDPVLNPLYQKRNESIEKIDRFWSSVMRRHPALGESLTQDDLKALVYLRKFEVEEFQGKFASGYRFHFHFDANPYFHNKHLCKVVYTKIHAKAKPSNRIPIMWKGSECLVPSEQKKEEERVSSPCSKRNEDKSDIKSETKDPKQCHKFCGAYCRKKDKPLPSFFEWYSQPVYNDLDRIWKVLADVYANPVKYLEEQPKIKDAWDHPFNFVFGRDDVVARVTHGNIYPVILEPFKDQIEENATKLMYYAMTGQHDQQRQVVTQLSAGPLMTEVTSQCEKFMKGKGHKLCLYSTHDSTLTAVLQALDIWDNAWPPFAADIRFELYKELDSDEWYVRVLYLGKVKKIRNQTEDYIHWSEFKRALNCYVINQPMYTRICASNILERIAKDIVREEDETDDDSTESKEESETPAGM</sequence>
<dbReference type="InterPro" id="IPR037231">
    <property type="entry name" value="NAP-like_sf"/>
</dbReference>
<dbReference type="InterPro" id="IPR000560">
    <property type="entry name" value="His_Pase_clade-2"/>
</dbReference>
<dbReference type="InterPro" id="IPR050645">
    <property type="entry name" value="Histidine_acid_phosphatase"/>
</dbReference>
<dbReference type="PANTHER" id="PTHR11567:SF110">
    <property type="entry name" value="2-PHOSPHOXYLOSE PHOSPHATASE 1"/>
    <property type="match status" value="1"/>
</dbReference>
<protein>
    <recommendedName>
        <fullName evidence="4">2-phosphoxylose phosphatase 1</fullName>
    </recommendedName>
    <alternativeName>
        <fullName evidence="5">Acid phosphatase-like protein 2</fullName>
    </alternativeName>
</protein>
<dbReference type="Gene3D" id="3.40.50.1240">
    <property type="entry name" value="Phosphoglycerate mutase-like"/>
    <property type="match status" value="2"/>
</dbReference>
<evidence type="ECO:0000256" key="2">
    <source>
        <dbReference type="ARBA" id="ARBA00022801"/>
    </source>
</evidence>
<evidence type="ECO:0000313" key="7">
    <source>
        <dbReference type="EMBL" id="CAL1533831.1"/>
    </source>
</evidence>
<comment type="catalytic activity">
    <reaction evidence="3">
        <text>3-O-[beta-D-GlcA-(1-&gt;3)-beta-D-Gal-(1-&gt;3)-beta-D-Gal-(1-&gt;4)-beta-D-2-O-P-Xyl]-L-seryl-[protein] + H2O = 3-O-(beta-D-GlcA-(1-&gt;3)-beta-D-Gal-(1-&gt;3)-beta-D-Gal-(1-&gt;4)-beta-D-Xyl)-L-seryl-[protein] + phosphate</text>
        <dbReference type="Rhea" id="RHEA:56512"/>
        <dbReference type="Rhea" id="RHEA-COMP:12573"/>
        <dbReference type="Rhea" id="RHEA-COMP:14559"/>
        <dbReference type="ChEBI" id="CHEBI:15377"/>
        <dbReference type="ChEBI" id="CHEBI:43474"/>
        <dbReference type="ChEBI" id="CHEBI:132093"/>
        <dbReference type="ChEBI" id="CHEBI:140495"/>
    </reaction>
</comment>
<dbReference type="GO" id="GO:0005634">
    <property type="term" value="C:nucleus"/>
    <property type="evidence" value="ECO:0007669"/>
    <property type="project" value="InterPro"/>
</dbReference>
<dbReference type="Gene3D" id="3.30.1120.90">
    <property type="entry name" value="Nucleosome assembly protein"/>
    <property type="match status" value="1"/>
</dbReference>
<comment type="caution">
    <text evidence="7">The sequence shown here is derived from an EMBL/GenBank/DDBJ whole genome shotgun (WGS) entry which is preliminary data.</text>
</comment>
<dbReference type="EMBL" id="CAXITT010000153">
    <property type="protein sequence ID" value="CAL1533831.1"/>
    <property type="molecule type" value="Genomic_DNA"/>
</dbReference>
<evidence type="ECO:0000256" key="5">
    <source>
        <dbReference type="ARBA" id="ARBA00041499"/>
    </source>
</evidence>
<evidence type="ECO:0000256" key="1">
    <source>
        <dbReference type="ARBA" id="ARBA00005375"/>
    </source>
</evidence>
<evidence type="ECO:0000256" key="6">
    <source>
        <dbReference type="SAM" id="MobiDB-lite"/>
    </source>
</evidence>
<dbReference type="InterPro" id="IPR029033">
    <property type="entry name" value="His_PPase_superfam"/>
</dbReference>
<evidence type="ECO:0000256" key="4">
    <source>
        <dbReference type="ARBA" id="ARBA00040357"/>
    </source>
</evidence>
<dbReference type="PROSITE" id="PS00616">
    <property type="entry name" value="HIS_ACID_PHOSPHAT_1"/>
    <property type="match status" value="1"/>
</dbReference>